<organism evidence="2 3">
    <name type="scientific">Cohnella lupini</name>
    <dbReference type="NCBI Taxonomy" id="1294267"/>
    <lineage>
        <taxon>Bacteria</taxon>
        <taxon>Bacillati</taxon>
        <taxon>Bacillota</taxon>
        <taxon>Bacilli</taxon>
        <taxon>Bacillales</taxon>
        <taxon>Paenibacillaceae</taxon>
        <taxon>Cohnella</taxon>
    </lineage>
</organism>
<keyword evidence="1" id="KW-1133">Transmembrane helix</keyword>
<feature type="transmembrane region" description="Helical" evidence="1">
    <location>
        <begin position="6"/>
        <end position="23"/>
    </location>
</feature>
<sequence>MNTEATVIFIIASFGLAVVLILSRERIPEQLRRPMAIISIFLVLFAFFLIVYSFFRIGA</sequence>
<accession>A0A3D9IVA1</accession>
<keyword evidence="1" id="KW-0812">Transmembrane</keyword>
<comment type="caution">
    <text evidence="2">The sequence shown here is derived from an EMBL/GenBank/DDBJ whole genome shotgun (WGS) entry which is preliminary data.</text>
</comment>
<gene>
    <name evidence="2" type="ORF">DFP95_10193</name>
</gene>
<dbReference type="OrthoDB" id="2627968at2"/>
<protein>
    <recommendedName>
        <fullName evidence="4">Signal transduction histidine kinase</fullName>
    </recommendedName>
</protein>
<dbReference type="EMBL" id="QRDY01000001">
    <property type="protein sequence ID" value="RED65605.1"/>
    <property type="molecule type" value="Genomic_DNA"/>
</dbReference>
<name>A0A3D9IVA1_9BACL</name>
<evidence type="ECO:0000313" key="3">
    <source>
        <dbReference type="Proteomes" id="UP000256869"/>
    </source>
</evidence>
<evidence type="ECO:0000256" key="1">
    <source>
        <dbReference type="SAM" id="Phobius"/>
    </source>
</evidence>
<dbReference type="RefSeq" id="WP_115990596.1">
    <property type="nucleotide sequence ID" value="NZ_QRDY01000001.1"/>
</dbReference>
<evidence type="ECO:0008006" key="4">
    <source>
        <dbReference type="Google" id="ProtNLM"/>
    </source>
</evidence>
<keyword evidence="3" id="KW-1185">Reference proteome</keyword>
<dbReference type="AlphaFoldDB" id="A0A3D9IVA1"/>
<feature type="transmembrane region" description="Helical" evidence="1">
    <location>
        <begin position="35"/>
        <end position="55"/>
    </location>
</feature>
<proteinExistence type="predicted"/>
<evidence type="ECO:0000313" key="2">
    <source>
        <dbReference type="EMBL" id="RED65605.1"/>
    </source>
</evidence>
<dbReference type="Proteomes" id="UP000256869">
    <property type="component" value="Unassembled WGS sequence"/>
</dbReference>
<keyword evidence="1" id="KW-0472">Membrane</keyword>
<reference evidence="2 3" key="1">
    <citation type="submission" date="2018-07" db="EMBL/GenBank/DDBJ databases">
        <title>Genomic Encyclopedia of Type Strains, Phase III (KMG-III): the genomes of soil and plant-associated and newly described type strains.</title>
        <authorList>
            <person name="Whitman W."/>
        </authorList>
    </citation>
    <scope>NUCLEOTIDE SEQUENCE [LARGE SCALE GENOMIC DNA]</scope>
    <source>
        <strain evidence="2 3">CECT 8236</strain>
    </source>
</reference>